<reference evidence="1" key="1">
    <citation type="submission" date="2018-11" db="EMBL/GenBank/DDBJ databases">
        <authorList>
            <consortium name="Genoscope - CEA"/>
            <person name="William W."/>
        </authorList>
    </citation>
    <scope>NUCLEOTIDE SEQUENCE</scope>
</reference>
<gene>
    <name evidence="1" type="ORF">BOLC1T03260H</name>
</gene>
<organism evidence="1">
    <name type="scientific">Brassica oleracea</name>
    <name type="common">Wild cabbage</name>
    <dbReference type="NCBI Taxonomy" id="3712"/>
    <lineage>
        <taxon>Eukaryota</taxon>
        <taxon>Viridiplantae</taxon>
        <taxon>Streptophyta</taxon>
        <taxon>Embryophyta</taxon>
        <taxon>Tracheophyta</taxon>
        <taxon>Spermatophyta</taxon>
        <taxon>Magnoliopsida</taxon>
        <taxon>eudicotyledons</taxon>
        <taxon>Gunneridae</taxon>
        <taxon>Pentapetalae</taxon>
        <taxon>rosids</taxon>
        <taxon>malvids</taxon>
        <taxon>Brassicales</taxon>
        <taxon>Brassicaceae</taxon>
        <taxon>Brassiceae</taxon>
        <taxon>Brassica</taxon>
    </lineage>
</organism>
<protein>
    <submittedName>
        <fullName evidence="1">Uncharacterized protein</fullName>
    </submittedName>
</protein>
<sequence length="217" mass="25553">MISLLLLITLPLLRNCFLNHRHQVSIAAVGFLSHHRWCSDAARYLEIWKLSKYLYYLLSFGFWEIVFSISCIDLIRFINQEAGPKRRFSRIPWLSWQVPSVVSITPCCNFYPFMDESLFVEREYHEIYGDPIYDVYVYEDNVNVIDCIFKEDSFRNLDRANFVQKRIIENSGYSSIKKQVPSEDCLESIDKSQFGRQFVEDDCPLSAMNSTQPINQN</sequence>
<proteinExistence type="predicted"/>
<evidence type="ECO:0000313" key="1">
    <source>
        <dbReference type="EMBL" id="VDD50871.1"/>
    </source>
</evidence>
<name>A0A3P6FV34_BRAOL</name>
<accession>A0A3P6FV34</accession>
<dbReference type="AlphaFoldDB" id="A0A3P6FV34"/>
<dbReference type="EMBL" id="LR031878">
    <property type="protein sequence ID" value="VDD50871.1"/>
    <property type="molecule type" value="Genomic_DNA"/>
</dbReference>